<keyword evidence="1" id="KW-0378">Hydrolase</keyword>
<dbReference type="Gene3D" id="3.20.20.140">
    <property type="entry name" value="Metal-dependent hydrolases"/>
    <property type="match status" value="1"/>
</dbReference>
<dbReference type="EMBL" id="JABTTY010000001">
    <property type="protein sequence ID" value="MBE7525180.1"/>
    <property type="molecule type" value="Genomic_DNA"/>
</dbReference>
<dbReference type="CDD" id="cd19067">
    <property type="entry name" value="PfuEndoQ-like"/>
    <property type="match status" value="1"/>
</dbReference>
<keyword evidence="1" id="KW-0547">Nucleotide-binding</keyword>
<protein>
    <submittedName>
        <fullName evidence="1">DNA helicase UvrD</fullName>
    </submittedName>
</protein>
<comment type="caution">
    <text evidence="1">The sequence shown here is derived from an EMBL/GenBank/DDBJ whole genome shotgun (WGS) entry which is preliminary data.</text>
</comment>
<accession>A0A928TUL6</accession>
<proteinExistence type="predicted"/>
<dbReference type="Proteomes" id="UP000710385">
    <property type="component" value="Unassembled WGS sequence"/>
</dbReference>
<evidence type="ECO:0000313" key="2">
    <source>
        <dbReference type="Proteomes" id="UP000710385"/>
    </source>
</evidence>
<keyword evidence="1" id="KW-0347">Helicase</keyword>
<dbReference type="PANTHER" id="PTHR40084:SF1">
    <property type="entry name" value="PHOSPHOTRANSFERASE"/>
    <property type="match status" value="1"/>
</dbReference>
<reference evidence="1" key="1">
    <citation type="submission" date="2020-05" db="EMBL/GenBank/DDBJ databases">
        <title>High-Quality Genomes of Partial-Nitritation/Anammox System by Hierarchical Clustering Based Hybrid Assembly.</title>
        <authorList>
            <person name="Liu L."/>
            <person name="Wang Y."/>
            <person name="Che Y."/>
            <person name="Chen Y."/>
            <person name="Xia Y."/>
            <person name="Luo R."/>
            <person name="Cheng S.H."/>
            <person name="Zheng C."/>
            <person name="Zhang T."/>
        </authorList>
    </citation>
    <scope>NUCLEOTIDE SEQUENCE</scope>
    <source>
        <strain evidence="1">H1_PAT1</strain>
    </source>
</reference>
<keyword evidence="1" id="KW-0067">ATP-binding</keyword>
<organism evidence="1 2">
    <name type="scientific">candidate division WWE3 bacterium</name>
    <dbReference type="NCBI Taxonomy" id="2053526"/>
    <lineage>
        <taxon>Bacteria</taxon>
        <taxon>Katanobacteria</taxon>
    </lineage>
</organism>
<dbReference type="GO" id="GO:0004386">
    <property type="term" value="F:helicase activity"/>
    <property type="evidence" value="ECO:0007669"/>
    <property type="project" value="UniProtKB-KW"/>
</dbReference>
<dbReference type="InterPro" id="IPR016195">
    <property type="entry name" value="Pol/histidinol_Pase-like"/>
</dbReference>
<sequence length="415" mass="45585">MRCITDFHLHSKYSRACSKELTLPNIARACERKGIHLVGTSDITHPAWRAHISDELELAGNGVYQLTGDRSRARFILSTEISCIYKRGGNVRRVHHIFLFPDLASVDRFIAALEKRGCNLKADGRPILGIDSEDLLKIALECSPEILCIPAHAWTPWFSVFGSQSGFDSLEECFGGMTEHIYAIETGLSSDPPMNRRLSSLDTILLVSNSDAHSLDKLGREANVFRMSEPSFSELRRILAEKDRNAFVETIEFFPEEGKYHADGHRQCAFWCEPGETKKRKGLCPVCGKPLTVGVLHRVSALADRGESAVPVPASVPHRYSIPLAELLGQMLGVGPSSKKVRTAYNALVSDGRTEFGVLLDMPVEDIRALAGDGISNAIAAMREGKVVRTPGYDGAYGSIRVSLPEAPKQSNLAI</sequence>
<gene>
    <name evidence="1" type="ORF">HS096_02190</name>
</gene>
<dbReference type="PANTHER" id="PTHR40084">
    <property type="entry name" value="PHOSPHOHYDROLASE, PHP FAMILY"/>
    <property type="match status" value="1"/>
</dbReference>
<dbReference type="SUPFAM" id="SSF89550">
    <property type="entry name" value="PHP domain-like"/>
    <property type="match status" value="1"/>
</dbReference>
<evidence type="ECO:0000313" key="1">
    <source>
        <dbReference type="EMBL" id="MBE7525180.1"/>
    </source>
</evidence>
<name>A0A928TUL6_UNCKA</name>
<dbReference type="AlphaFoldDB" id="A0A928TUL6"/>